<feature type="domain" description="CFAP65-like ninth Ig-like" evidence="4">
    <location>
        <begin position="984"/>
        <end position="1166"/>
    </location>
</feature>
<protein>
    <recommendedName>
        <fullName evidence="9">MSP domain-containing protein</fullName>
    </recommendedName>
</protein>
<feature type="compositionally biased region" description="Basic and acidic residues" evidence="1">
    <location>
        <begin position="1616"/>
        <end position="1630"/>
    </location>
</feature>
<evidence type="ECO:0000256" key="1">
    <source>
        <dbReference type="SAM" id="MobiDB-lite"/>
    </source>
</evidence>
<dbReference type="Gene3D" id="2.60.40.10">
    <property type="entry name" value="Immunoglobulins"/>
    <property type="match status" value="10"/>
</dbReference>
<proteinExistence type="predicted"/>
<dbReference type="Pfam" id="PF25248">
    <property type="entry name" value="Ig_CFAP65_8th"/>
    <property type="match status" value="1"/>
</dbReference>
<reference evidence="7" key="1">
    <citation type="submission" date="2021-02" db="EMBL/GenBank/DDBJ databases">
        <authorList>
            <person name="Nowell W R."/>
        </authorList>
    </citation>
    <scope>NUCLEOTIDE SEQUENCE</scope>
    <source>
        <strain evidence="7">Ploen Becks lab</strain>
    </source>
</reference>
<feature type="domain" description="CFAP65 tenth Ig-like" evidence="2">
    <location>
        <begin position="1169"/>
        <end position="1289"/>
    </location>
</feature>
<feature type="region of interest" description="Disordered" evidence="1">
    <location>
        <begin position="1711"/>
        <end position="1734"/>
    </location>
</feature>
<sequence>MTKKTKFIYVNGIEITPNLSFNEWKPGFEYTKNINIKNLNTRTVKITYKIPKTKSFTTLLPKLITLSPGTTFTLPITFRPVEKVEHKDEIEIEQFDFEKTVKIPLIARIPDYKINLAEAINLGPCSVYDSVTSLVKLSNLSELETFFEIDIKEPFGVSQTTGEIKPKSNLDLTFMFQPKSAQVFQASVIFRFGSVDNMSSYRKIDLYGIGKFPHLLVQANDNVSSDVELQFENVLVGKSVTKYFTLINMTEVQTDFFIERENEIAPFDKTFNCLQHMGTLLPHEKQKIAITYAPNYPSSDKIYNYFNVYSTGKICKNRITCVATNQLPKISLDKSLINFGVLKINERSFRTFNIINSCDSVLDFQFDIDNDFSSFKLSLTNGTLAPNESKLIQVSFNPQNPTIYFKRVACSMQNHDVLFIEFTGTCHSELMKPPEISRKNINLFNYLNSKNLLKHSPEGLIELYDQKKIFNETSLEMVTKSDEYLSKTISFDDYINDEIHSFKDKYEKSIDPCVTIDTSYIDFGYAKPNDLDEPNQKSIIVTNHTKGRLIIFWNKCEDSSFSIVPDSCEIPPLKTYSFRVKFTPTNIDKLFNNKLEGYALFKSLSDYTVADQRFILPSWCLSLSCLGHTFHPSSETLFTPRYTLDAESIIFPVSVRDKEIYRTLVLKNMNPSCSMVFNVQNMNSESWSIKPHKGLIKKGEHQIFVVKYVPKTDTLNFDKCEMILNYMPKNAINIGLLGGGILPDLNLENNGILYFPPTCKSNSTSKHYELVNMTRSKIAYEWKIPYDSKNLFQVDEGQSFLEPYEKKKCLWTFSPDKIEKYNHKMTLIAWIDGHRQTVKSYSLRALGSCTHGSLQVSDMYKDFGSVIIGSSVSSEIVILNNNDCKLDFELSVKQTTDGVVSNKSVDGLCILELEETIGRVEARSRCTIRCRFRPVRLVNYQFTIEYRIIYPNENSEFLKPESDRDTPKSLKEILCYMTANGVYPRMNVTDIKGLGSISNISKDYLWKLLSINELNTSMCCEPNPNELIYSIATRQEVNRRTVNQQNIPLIEMNFNAAPVNSEDSQVVLFFENTGLVTTEWALLFPKDLLLELEYWAQNGDYTLEELEEMKVQDNKIFSIEPNKGKLEPGEMARVTITYKHLFTGQNRLPILMKIAKGREIMLNLVGTTVQKGEPYVYFPSNKFEFEPVEIGQTEFPIQTFDLYNAGDMPARVEIDTSLVDEMNQESYASPILKCLSNYIITIPAGTAYETKWKFAPIEAKTYRAEVIFKVNSAFYNIVTFKCIGYDKRKLNNMKIENKSHAIPEKQPFVLSNQLATLSYDRLLLGDIPVFSRERKFLFVKNNSFEHKISFTWHVTNPDHIRFIRINPSRGVIDVNDSKLCKVTFISMDKPAFYNINLICEIKNETEIDNYKYNLELWKQEQKRQFQEFIIEEKELEDRLGGNENHKDNSSRIDIQENLAAGKKSTSQLGTHKFKTIPPIVKNNALEETNLERVRKERAEKKQWKKPIPPNPFLLNLNVIARTQFYDEFLDLSNTIKTNSSKFVDTTLGLKKDALSLQNHSDDLVKIACNEEENDLLEYVFSDILRSLVSDKSFHSMCQKLKHEEIPYFFQYEDETSHEHKKEDENKDEIKQKHKKQQKGHKKEKKADNIQSIKTSPIFGSLVESIFENTISNILTEAFYKEFSLTSRPRLIALPPKVSHSKISASPLVSNSMTRSKDFNSSGSPVLSISSGDIA</sequence>
<dbReference type="GO" id="GO:0031514">
    <property type="term" value="C:motile cilium"/>
    <property type="evidence" value="ECO:0007669"/>
    <property type="project" value="UniProtKB-SubCell"/>
</dbReference>
<keyword evidence="8" id="KW-1185">Reference proteome</keyword>
<accession>A0A813QA43</accession>
<dbReference type="Pfam" id="PF24816">
    <property type="entry name" value="Ig_CFAP65__9th"/>
    <property type="match status" value="1"/>
</dbReference>
<feature type="region of interest" description="Disordered" evidence="1">
    <location>
        <begin position="1616"/>
        <end position="1648"/>
    </location>
</feature>
<evidence type="ECO:0000259" key="4">
    <source>
        <dbReference type="Pfam" id="PF24816"/>
    </source>
</evidence>
<dbReference type="Proteomes" id="UP000663879">
    <property type="component" value="Unassembled WGS sequence"/>
</dbReference>
<dbReference type="InterPro" id="IPR058536">
    <property type="entry name" value="Ig_CFAP65_4th"/>
</dbReference>
<dbReference type="EMBL" id="CAJNOC010000459">
    <property type="protein sequence ID" value="CAF0764136.1"/>
    <property type="molecule type" value="Genomic_DNA"/>
</dbReference>
<dbReference type="InterPro" id="IPR057470">
    <property type="entry name" value="Ig_CFAP65_7th"/>
</dbReference>
<gene>
    <name evidence="7" type="ORF">OXX778_LOCUS4594</name>
</gene>
<dbReference type="InterPro" id="IPR013783">
    <property type="entry name" value="Ig-like_fold"/>
</dbReference>
<feature type="domain" description="CFAP65 seventh Ig-like" evidence="6">
    <location>
        <begin position="748"/>
        <end position="829"/>
    </location>
</feature>
<dbReference type="InterPro" id="IPR057467">
    <property type="entry name" value="Ig_CFAP65_8th"/>
</dbReference>
<dbReference type="PANTHER" id="PTHR46127">
    <property type="entry name" value="CILIA- AND FLAGELLA-ASSOCIATED PROTEIN 65"/>
    <property type="match status" value="1"/>
</dbReference>
<feature type="domain" description="CFAP65 fourth Ig-like" evidence="3">
    <location>
        <begin position="337"/>
        <end position="429"/>
    </location>
</feature>
<dbReference type="Pfam" id="PF24291">
    <property type="entry name" value="Ig_CFAP65"/>
    <property type="match status" value="1"/>
</dbReference>
<feature type="domain" description="CFAP65 eight Ig-like" evidence="5">
    <location>
        <begin position="851"/>
        <end position="981"/>
    </location>
</feature>
<evidence type="ECO:0000313" key="8">
    <source>
        <dbReference type="Proteomes" id="UP000663879"/>
    </source>
</evidence>
<evidence type="ECO:0000313" key="7">
    <source>
        <dbReference type="EMBL" id="CAF0764136.1"/>
    </source>
</evidence>
<evidence type="ECO:0000259" key="6">
    <source>
        <dbReference type="Pfam" id="PF25249"/>
    </source>
</evidence>
<dbReference type="PANTHER" id="PTHR46127:SF1">
    <property type="entry name" value="CILIA- AND FLAGELLA-ASSOCIATED PROTEIN 65"/>
    <property type="match status" value="1"/>
</dbReference>
<organism evidence="7 8">
    <name type="scientific">Brachionus calyciflorus</name>
    <dbReference type="NCBI Taxonomy" id="104777"/>
    <lineage>
        <taxon>Eukaryota</taxon>
        <taxon>Metazoa</taxon>
        <taxon>Spiralia</taxon>
        <taxon>Gnathifera</taxon>
        <taxon>Rotifera</taxon>
        <taxon>Eurotatoria</taxon>
        <taxon>Monogononta</taxon>
        <taxon>Pseudotrocha</taxon>
        <taxon>Ploima</taxon>
        <taxon>Brachionidae</taxon>
        <taxon>Brachionus</taxon>
    </lineage>
</organism>
<dbReference type="InterPro" id="IPR052614">
    <property type="entry name" value="CFAP65"/>
</dbReference>
<evidence type="ECO:0008006" key="9">
    <source>
        <dbReference type="Google" id="ProtNLM"/>
    </source>
</evidence>
<feature type="compositionally biased region" description="Low complexity" evidence="1">
    <location>
        <begin position="1720"/>
        <end position="1734"/>
    </location>
</feature>
<name>A0A813QA43_9BILA</name>
<dbReference type="Pfam" id="PF25249">
    <property type="entry name" value="Ig_CFAP65_7th"/>
    <property type="match status" value="1"/>
</dbReference>
<dbReference type="OrthoDB" id="415597at2759"/>
<comment type="caution">
    <text evidence="7">The sequence shown here is derived from an EMBL/GenBank/DDBJ whole genome shotgun (WGS) entry which is preliminary data.</text>
</comment>
<dbReference type="GO" id="GO:0005737">
    <property type="term" value="C:cytoplasm"/>
    <property type="evidence" value="ECO:0007669"/>
    <property type="project" value="UniProtKB-SubCell"/>
</dbReference>
<feature type="compositionally biased region" description="Basic residues" evidence="1">
    <location>
        <begin position="1631"/>
        <end position="1643"/>
    </location>
</feature>
<dbReference type="Pfam" id="PF24507">
    <property type="entry name" value="Ig_CFAP65_4th"/>
    <property type="match status" value="1"/>
</dbReference>
<dbReference type="InterPro" id="IPR056305">
    <property type="entry name" value="Ig_CFAP65_10th"/>
</dbReference>
<evidence type="ECO:0000259" key="5">
    <source>
        <dbReference type="Pfam" id="PF25248"/>
    </source>
</evidence>
<dbReference type="InterPro" id="IPR056344">
    <property type="entry name" value="Ig_CFAP65-like_9th"/>
</dbReference>
<evidence type="ECO:0000259" key="2">
    <source>
        <dbReference type="Pfam" id="PF24291"/>
    </source>
</evidence>
<evidence type="ECO:0000259" key="3">
    <source>
        <dbReference type="Pfam" id="PF24507"/>
    </source>
</evidence>